<organism evidence="4 5">
    <name type="scientific">Candidatus Methylobacter oryzae</name>
    <dbReference type="NCBI Taxonomy" id="2497749"/>
    <lineage>
        <taxon>Bacteria</taxon>
        <taxon>Pseudomonadati</taxon>
        <taxon>Pseudomonadota</taxon>
        <taxon>Gammaproteobacteria</taxon>
        <taxon>Methylococcales</taxon>
        <taxon>Methylococcaceae</taxon>
        <taxon>Methylobacter</taxon>
    </lineage>
</organism>
<comment type="similarity">
    <text evidence="1">Belongs to the MlaA family.</text>
</comment>
<dbReference type="PANTHER" id="PTHR30035:SF3">
    <property type="entry name" value="INTERMEMBRANE PHOSPHOLIPID TRANSPORT SYSTEM LIPOPROTEIN MLAA"/>
    <property type="match status" value="1"/>
</dbReference>
<evidence type="ECO:0000256" key="2">
    <source>
        <dbReference type="ARBA" id="ARBA00022729"/>
    </source>
</evidence>
<dbReference type="Pfam" id="PF04333">
    <property type="entry name" value="MlaA"/>
    <property type="match status" value="1"/>
</dbReference>
<evidence type="ECO:0000256" key="1">
    <source>
        <dbReference type="ARBA" id="ARBA00010634"/>
    </source>
</evidence>
<sequence>MNTKFPLLTCIIATTVLNGCAVTTLKEARETDPWQGWNKSTQSFNDSFDKHVLKPVAVGYLNVTNKAVDDGVTNFFSNINDIGVTINDILQLKLLQGGMDISRFVINTTAGVGGIFDWANKIDLPKHNEDFGQTLGFWGVPSGPYLVLPFFGASTPRDTVGLIGDAFLDPLTYVSIFGGFVGSAVTAGTSALDVTDYRAGIMTSEKVVNEASGGDRYDFIKNSYLQHREYLIYDGNPPDEGDPLDNDESGTGDSGKTGSKVKDKSGSGKGL</sequence>
<feature type="region of interest" description="Disordered" evidence="3">
    <location>
        <begin position="234"/>
        <end position="271"/>
    </location>
</feature>
<dbReference type="PANTHER" id="PTHR30035">
    <property type="entry name" value="LIPOPROTEIN VACJ-RELATED"/>
    <property type="match status" value="1"/>
</dbReference>
<feature type="compositionally biased region" description="Acidic residues" evidence="3">
    <location>
        <begin position="237"/>
        <end position="250"/>
    </location>
</feature>
<dbReference type="InterPro" id="IPR007428">
    <property type="entry name" value="MlaA"/>
</dbReference>
<dbReference type="Proteomes" id="UP000733744">
    <property type="component" value="Unassembled WGS sequence"/>
</dbReference>
<evidence type="ECO:0000313" key="5">
    <source>
        <dbReference type="Proteomes" id="UP000733744"/>
    </source>
</evidence>
<keyword evidence="4" id="KW-0449">Lipoprotein</keyword>
<keyword evidence="2" id="KW-0732">Signal</keyword>
<evidence type="ECO:0000256" key="3">
    <source>
        <dbReference type="SAM" id="MobiDB-lite"/>
    </source>
</evidence>
<evidence type="ECO:0000313" key="4">
    <source>
        <dbReference type="EMBL" id="TRX02952.1"/>
    </source>
</evidence>
<dbReference type="PRINTS" id="PR01805">
    <property type="entry name" value="VACJLIPOPROT"/>
</dbReference>
<feature type="compositionally biased region" description="Basic and acidic residues" evidence="3">
    <location>
        <begin position="260"/>
        <end position="271"/>
    </location>
</feature>
<proteinExistence type="inferred from homology"/>
<gene>
    <name evidence="4" type="ORF">EKO24_001310</name>
</gene>
<protein>
    <submittedName>
        <fullName evidence="4">VacJ family lipoprotein</fullName>
    </submittedName>
</protein>
<comment type="caution">
    <text evidence="4">The sequence shown here is derived from an EMBL/GenBank/DDBJ whole genome shotgun (WGS) entry which is preliminary data.</text>
</comment>
<keyword evidence="5" id="KW-1185">Reference proteome</keyword>
<dbReference type="RefSeq" id="WP_127028656.1">
    <property type="nucleotide sequence ID" value="NZ_RYFG02000009.1"/>
</dbReference>
<reference evidence="4 5" key="1">
    <citation type="journal article" date="2019" name="Antonie Van Leeuwenhoek">
        <title>Description of 'Ca. Methylobacter oryzae' KRF1, a novel species from the environmentally important Methylobacter clade 2.</title>
        <authorList>
            <person name="Khatri K."/>
            <person name="Mohite J.A."/>
            <person name="Pandit P.S."/>
            <person name="Bahulikar R."/>
            <person name="Rahalkar M.C."/>
        </authorList>
    </citation>
    <scope>NUCLEOTIDE SEQUENCE [LARGE SCALE GENOMIC DNA]</scope>
    <source>
        <strain evidence="4 5">KRF1</strain>
    </source>
</reference>
<name>A0ABY3CGL1_9GAMM</name>
<dbReference type="EMBL" id="RYFG02000009">
    <property type="protein sequence ID" value="TRX02952.1"/>
    <property type="molecule type" value="Genomic_DNA"/>
</dbReference>
<accession>A0ABY3CGL1</accession>